<proteinExistence type="predicted"/>
<dbReference type="Pfam" id="PF13472">
    <property type="entry name" value="Lipase_GDSL_2"/>
    <property type="match status" value="1"/>
</dbReference>
<sequence length="278" mass="31670">MCLMKKILFSLLFILLVLSGCSSENIEPHPQVTHTLLQKEQPPADFIPKDIKIVSIGDSLTQGVGDSTKSGGYVPFLQSDLERLDSIKKAEFTNYGVRGNRTDQLLKRLKSEEVSRAVSDSDLVFITIGGNDVMKVFKENLYDLNLAVFNKEMVNYANRLREILTLIRQYNPDGGIVLVGIYNPFNTWFSEIKEVDEIILNWNLLSEEVLAEYDRTAFVTINEIFIEGQDSLLFEGDYFHPNDDGYELMAERMFEELTERETLAELTQSEFIVGEEGL</sequence>
<dbReference type="InterPro" id="IPR051532">
    <property type="entry name" value="Ester_Hydrolysis_Enzymes"/>
</dbReference>
<dbReference type="InterPro" id="IPR013830">
    <property type="entry name" value="SGNH_hydro"/>
</dbReference>
<evidence type="ECO:0000259" key="3">
    <source>
        <dbReference type="Pfam" id="PF13472"/>
    </source>
</evidence>
<dbReference type="Pfam" id="PF08139">
    <property type="entry name" value="LPAM_1"/>
    <property type="match status" value="1"/>
</dbReference>
<dbReference type="SUPFAM" id="SSF52266">
    <property type="entry name" value="SGNH hydrolase"/>
    <property type="match status" value="1"/>
</dbReference>
<evidence type="ECO:0000256" key="2">
    <source>
        <dbReference type="SAM" id="SignalP"/>
    </source>
</evidence>
<feature type="chain" id="PRO_5039320920" evidence="2">
    <location>
        <begin position="23"/>
        <end position="278"/>
    </location>
</feature>
<dbReference type="InterPro" id="IPR036514">
    <property type="entry name" value="SGNH_hydro_sf"/>
</dbReference>
<dbReference type="EMBL" id="VTEH01000003">
    <property type="protein sequence ID" value="TYR76559.1"/>
    <property type="molecule type" value="Genomic_DNA"/>
</dbReference>
<keyword evidence="1 2" id="KW-0732">Signal</keyword>
<keyword evidence="4" id="KW-0378">Hydrolase</keyword>
<comment type="caution">
    <text evidence="4">The sequence shown here is derived from an EMBL/GenBank/DDBJ whole genome shotgun (WGS) entry which is preliminary data.</text>
</comment>
<name>A0A5D4KI74_9BACI</name>
<feature type="domain" description="SGNH hydrolase-type esterase" evidence="3">
    <location>
        <begin position="56"/>
        <end position="248"/>
    </location>
</feature>
<gene>
    <name evidence="4" type="ORF">FZC79_06680</name>
</gene>
<dbReference type="PROSITE" id="PS51257">
    <property type="entry name" value="PROKAR_LIPOPROTEIN"/>
    <property type="match status" value="1"/>
</dbReference>
<dbReference type="PANTHER" id="PTHR30383">
    <property type="entry name" value="THIOESTERASE 1/PROTEASE 1/LYSOPHOSPHOLIPASE L1"/>
    <property type="match status" value="1"/>
</dbReference>
<feature type="signal peptide" evidence="2">
    <location>
        <begin position="1"/>
        <end position="22"/>
    </location>
</feature>
<dbReference type="Proteomes" id="UP000323317">
    <property type="component" value="Unassembled WGS sequence"/>
</dbReference>
<organism evidence="4 5">
    <name type="scientific">Rossellomorea vietnamensis</name>
    <dbReference type="NCBI Taxonomy" id="218284"/>
    <lineage>
        <taxon>Bacteria</taxon>
        <taxon>Bacillati</taxon>
        <taxon>Bacillota</taxon>
        <taxon>Bacilli</taxon>
        <taxon>Bacillales</taxon>
        <taxon>Bacillaceae</taxon>
        <taxon>Rossellomorea</taxon>
    </lineage>
</organism>
<dbReference type="Gene3D" id="3.40.50.1110">
    <property type="entry name" value="SGNH hydrolase"/>
    <property type="match status" value="1"/>
</dbReference>
<protein>
    <submittedName>
        <fullName evidence="4">SGNH/GDSL hydrolase family protein</fullName>
    </submittedName>
</protein>
<dbReference type="CDD" id="cd04506">
    <property type="entry name" value="SGNH_hydrolase_YpmR_like"/>
    <property type="match status" value="1"/>
</dbReference>
<dbReference type="PANTHER" id="PTHR30383:SF27">
    <property type="entry name" value="SPORE GERMINATION LIPASE LIPC"/>
    <property type="match status" value="1"/>
</dbReference>
<evidence type="ECO:0000313" key="5">
    <source>
        <dbReference type="Proteomes" id="UP000323317"/>
    </source>
</evidence>
<dbReference type="GO" id="GO:0004622">
    <property type="term" value="F:phosphatidylcholine lysophospholipase activity"/>
    <property type="evidence" value="ECO:0007669"/>
    <property type="project" value="TreeGrafter"/>
</dbReference>
<evidence type="ECO:0000313" key="4">
    <source>
        <dbReference type="EMBL" id="TYR76559.1"/>
    </source>
</evidence>
<dbReference type="InterPro" id="IPR012640">
    <property type="entry name" value="Membr_lipoprot_lipid_attach_CS"/>
</dbReference>
<dbReference type="AlphaFoldDB" id="A0A5D4KI74"/>
<accession>A0A5D4KI74</accession>
<evidence type="ECO:0000256" key="1">
    <source>
        <dbReference type="ARBA" id="ARBA00022729"/>
    </source>
</evidence>
<reference evidence="4 5" key="1">
    <citation type="submission" date="2019-08" db="EMBL/GenBank/DDBJ databases">
        <title>Bacillus genomes from the desert of Cuatro Cienegas, Coahuila.</title>
        <authorList>
            <person name="Olmedo-Alvarez G."/>
        </authorList>
    </citation>
    <scope>NUCLEOTIDE SEQUENCE [LARGE SCALE GENOMIC DNA]</scope>
    <source>
        <strain evidence="4 5">CH40_1T</strain>
    </source>
</reference>